<dbReference type="RefSeq" id="WP_380148009.1">
    <property type="nucleotide sequence ID" value="NZ_JBHUOR010000106.1"/>
</dbReference>
<keyword evidence="2" id="KW-0540">Nuclease</keyword>
<dbReference type="Gene3D" id="3.40.1580.10">
    <property type="entry name" value="SMI1/KNR4-like"/>
    <property type="match status" value="1"/>
</dbReference>
<evidence type="ECO:0000313" key="2">
    <source>
        <dbReference type="EMBL" id="MFD2869216.1"/>
    </source>
</evidence>
<evidence type="ECO:0000256" key="1">
    <source>
        <dbReference type="SAM" id="Phobius"/>
    </source>
</evidence>
<keyword evidence="1" id="KW-0472">Membrane</keyword>
<reference evidence="3" key="1">
    <citation type="journal article" date="2019" name="Int. J. Syst. Evol. Microbiol.">
        <title>The Global Catalogue of Microorganisms (GCM) 10K type strain sequencing project: providing services to taxonomists for standard genome sequencing and annotation.</title>
        <authorList>
            <consortium name="The Broad Institute Genomics Platform"/>
            <consortium name="The Broad Institute Genome Sequencing Center for Infectious Disease"/>
            <person name="Wu L."/>
            <person name="Ma J."/>
        </authorList>
    </citation>
    <scope>NUCLEOTIDE SEQUENCE [LARGE SCALE GENOMIC DNA]</scope>
    <source>
        <strain evidence="3">KCTC 33522</strain>
    </source>
</reference>
<accession>A0ABW5Y1P4</accession>
<dbReference type="SUPFAM" id="SSF160631">
    <property type="entry name" value="SMI1/KNR4-like"/>
    <property type="match status" value="1"/>
</dbReference>
<dbReference type="GO" id="GO:0004519">
    <property type="term" value="F:endonuclease activity"/>
    <property type="evidence" value="ECO:0007669"/>
    <property type="project" value="UniProtKB-KW"/>
</dbReference>
<keyword evidence="2" id="KW-0255">Endonuclease</keyword>
<feature type="transmembrane region" description="Helical" evidence="1">
    <location>
        <begin position="45"/>
        <end position="70"/>
    </location>
</feature>
<protein>
    <submittedName>
        <fullName evidence="2">HNH endonuclease</fullName>
    </submittedName>
</protein>
<proteinExistence type="predicted"/>
<feature type="transmembrane region" description="Helical" evidence="1">
    <location>
        <begin position="82"/>
        <end position="106"/>
    </location>
</feature>
<keyword evidence="1" id="KW-1133">Transmembrane helix</keyword>
<gene>
    <name evidence="2" type="ORF">ACFSY7_12000</name>
</gene>
<dbReference type="Proteomes" id="UP001597568">
    <property type="component" value="Unassembled WGS sequence"/>
</dbReference>
<name>A0ABW5Y1P4_9BACL</name>
<keyword evidence="1" id="KW-0812">Transmembrane</keyword>
<sequence>MKAEKLFLILGILGYGLFIVLFNGLSITSLTMRFASTQPVENYELFFFGIKTIFIFIVPLILTIIAIKGYKKVDTEGLSKKWGVYFTISGFLGNLFTMIAGIIVLMKQGNQPVLAGVDAMESINEQPEPVEQAHEKTEDTTEKTGVTYNLLGFPHFEGDATKFSAHLPKELYHATDLMQAQACVEQLQQALDSGELSKDIFTARQLADIQQGKLKIHELVWHHHEVSGKMELVSSAFHTVPHVGGRIIWGHKEQPVEPQYSDETVSFIDSNDEVPIASVREIEQDLVVHLPEMFKVVFSKHHVSNLSLYRFQVNGYERVFGNFLSVKGNESIMLFMYRLAGPRILPAGIVPFAIDPFGNLICFCYTSEEDIHPQIVFWRHEEAVPEEYLLEDFDNDLEAVELFMRRNNLSFVAKDFDTFISLLY</sequence>
<dbReference type="Pfam" id="PF14568">
    <property type="entry name" value="SUKH_6"/>
    <property type="match status" value="1"/>
</dbReference>
<dbReference type="InterPro" id="IPR037883">
    <property type="entry name" value="Knr4/Smi1-like_sf"/>
</dbReference>
<dbReference type="EMBL" id="JBHUOR010000106">
    <property type="protein sequence ID" value="MFD2869216.1"/>
    <property type="molecule type" value="Genomic_DNA"/>
</dbReference>
<dbReference type="Pfam" id="PF12639">
    <property type="entry name" value="Colicin-DNase"/>
    <property type="match status" value="1"/>
</dbReference>
<feature type="transmembrane region" description="Helical" evidence="1">
    <location>
        <begin position="7"/>
        <end position="25"/>
    </location>
</feature>
<keyword evidence="3" id="KW-1185">Reference proteome</keyword>
<organism evidence="2 3">
    <name type="scientific">Kurthia populi</name>
    <dbReference type="NCBI Taxonomy" id="1562132"/>
    <lineage>
        <taxon>Bacteria</taxon>
        <taxon>Bacillati</taxon>
        <taxon>Bacillota</taxon>
        <taxon>Bacilli</taxon>
        <taxon>Bacillales</taxon>
        <taxon>Caryophanaceae</taxon>
        <taxon>Kurthia</taxon>
    </lineage>
</organism>
<keyword evidence="2" id="KW-0378">Hydrolase</keyword>
<evidence type="ECO:0000313" key="3">
    <source>
        <dbReference type="Proteomes" id="UP001597568"/>
    </source>
</evidence>
<comment type="caution">
    <text evidence="2">The sequence shown here is derived from an EMBL/GenBank/DDBJ whole genome shotgun (WGS) entry which is preliminary data.</text>
</comment>